<keyword evidence="4 6" id="KW-0472">Membrane</keyword>
<keyword evidence="2 6" id="KW-0812">Transmembrane</keyword>
<keyword evidence="7" id="KW-0732">Signal</keyword>
<organism evidence="8 9">
    <name type="scientific">Hyaloscypha bicolor E</name>
    <dbReference type="NCBI Taxonomy" id="1095630"/>
    <lineage>
        <taxon>Eukaryota</taxon>
        <taxon>Fungi</taxon>
        <taxon>Dikarya</taxon>
        <taxon>Ascomycota</taxon>
        <taxon>Pezizomycotina</taxon>
        <taxon>Leotiomycetes</taxon>
        <taxon>Helotiales</taxon>
        <taxon>Hyaloscyphaceae</taxon>
        <taxon>Hyaloscypha</taxon>
        <taxon>Hyaloscypha bicolor</taxon>
    </lineage>
</organism>
<dbReference type="InterPro" id="IPR051694">
    <property type="entry name" value="Immunoregulatory_rcpt-like"/>
</dbReference>
<accession>A0A2J6TF60</accession>
<dbReference type="PANTHER" id="PTHR15549:SF26">
    <property type="entry name" value="AXIAL BUDDING PATTERN PROTEIN 2-RELATED"/>
    <property type="match status" value="1"/>
</dbReference>
<name>A0A2J6TF60_9HELO</name>
<proteinExistence type="predicted"/>
<dbReference type="PANTHER" id="PTHR15549">
    <property type="entry name" value="PAIRED IMMUNOGLOBULIN-LIKE TYPE 2 RECEPTOR"/>
    <property type="match status" value="1"/>
</dbReference>
<dbReference type="GeneID" id="36588105"/>
<feature type="signal peptide" evidence="7">
    <location>
        <begin position="1"/>
        <end position="23"/>
    </location>
</feature>
<dbReference type="AlphaFoldDB" id="A0A2J6TF60"/>
<dbReference type="InParanoid" id="A0A2J6TF60"/>
<evidence type="ECO:0000256" key="5">
    <source>
        <dbReference type="SAM" id="MobiDB-lite"/>
    </source>
</evidence>
<evidence type="ECO:0000256" key="1">
    <source>
        <dbReference type="ARBA" id="ARBA00004167"/>
    </source>
</evidence>
<sequence>MSLHLRLIAVLAIVSSQIQYGQALLNNCFDVTGAQNFDRFACQPNAAQSACCYAGDLCYSSGLCAPGPTTKTGYTPFYVDGCTNSSFSAPACVPNCVKSTGNGLQTCQSLGPNHFCCYGLNGCNCSDPSAVFTLNLGTVVTTIDPSATYTASVSSSTSSSLATTTSSSSPTGTSATTTPSPAPTHGVAIGVGVGVGIVGVAAFAGLGYFFFRRRQSKSKASELSAGPGSQPPPFQEYYNPPGGQKPQGGYQQQEYPQTPMTELPEGRHYQPVGELPGHGNY</sequence>
<feature type="transmembrane region" description="Helical" evidence="6">
    <location>
        <begin position="187"/>
        <end position="211"/>
    </location>
</feature>
<gene>
    <name evidence="8" type="ORF">K444DRAFT_611890</name>
</gene>
<evidence type="ECO:0000256" key="7">
    <source>
        <dbReference type="SAM" id="SignalP"/>
    </source>
</evidence>
<evidence type="ECO:0000256" key="3">
    <source>
        <dbReference type="ARBA" id="ARBA00022989"/>
    </source>
</evidence>
<evidence type="ECO:0000313" key="9">
    <source>
        <dbReference type="Proteomes" id="UP000235371"/>
    </source>
</evidence>
<comment type="subcellular location">
    <subcellularLocation>
        <location evidence="1">Membrane</location>
        <topology evidence="1">Single-pass membrane protein</topology>
    </subcellularLocation>
</comment>
<evidence type="ECO:0000256" key="4">
    <source>
        <dbReference type="ARBA" id="ARBA00023136"/>
    </source>
</evidence>
<evidence type="ECO:0000313" key="8">
    <source>
        <dbReference type="EMBL" id="PMD61650.1"/>
    </source>
</evidence>
<dbReference type="STRING" id="1095630.A0A2J6TF60"/>
<evidence type="ECO:0000256" key="6">
    <source>
        <dbReference type="SAM" id="Phobius"/>
    </source>
</evidence>
<feature type="chain" id="PRO_5014385313" description="Mid2 domain-containing protein" evidence="7">
    <location>
        <begin position="24"/>
        <end position="281"/>
    </location>
</feature>
<keyword evidence="3 6" id="KW-1133">Transmembrane helix</keyword>
<dbReference type="RefSeq" id="XP_024738554.1">
    <property type="nucleotide sequence ID" value="XM_024880028.1"/>
</dbReference>
<dbReference type="EMBL" id="KZ613786">
    <property type="protein sequence ID" value="PMD61650.1"/>
    <property type="molecule type" value="Genomic_DNA"/>
</dbReference>
<feature type="region of interest" description="Disordered" evidence="5">
    <location>
        <begin position="221"/>
        <end position="281"/>
    </location>
</feature>
<dbReference type="OrthoDB" id="5215637at2759"/>
<evidence type="ECO:0000256" key="2">
    <source>
        <dbReference type="ARBA" id="ARBA00022692"/>
    </source>
</evidence>
<feature type="region of interest" description="Disordered" evidence="5">
    <location>
        <begin position="158"/>
        <end position="183"/>
    </location>
</feature>
<protein>
    <recommendedName>
        <fullName evidence="10">Mid2 domain-containing protein</fullName>
    </recommendedName>
</protein>
<dbReference type="GO" id="GO:0071944">
    <property type="term" value="C:cell periphery"/>
    <property type="evidence" value="ECO:0007669"/>
    <property type="project" value="UniProtKB-ARBA"/>
</dbReference>
<evidence type="ECO:0008006" key="10">
    <source>
        <dbReference type="Google" id="ProtNLM"/>
    </source>
</evidence>
<feature type="compositionally biased region" description="Low complexity" evidence="5">
    <location>
        <begin position="237"/>
        <end position="257"/>
    </location>
</feature>
<dbReference type="GO" id="GO:0016020">
    <property type="term" value="C:membrane"/>
    <property type="evidence" value="ECO:0007669"/>
    <property type="project" value="UniProtKB-SubCell"/>
</dbReference>
<dbReference type="Proteomes" id="UP000235371">
    <property type="component" value="Unassembled WGS sequence"/>
</dbReference>
<reference evidence="8 9" key="1">
    <citation type="submission" date="2016-04" db="EMBL/GenBank/DDBJ databases">
        <title>A degradative enzymes factory behind the ericoid mycorrhizal symbiosis.</title>
        <authorList>
            <consortium name="DOE Joint Genome Institute"/>
            <person name="Martino E."/>
            <person name="Morin E."/>
            <person name="Grelet G."/>
            <person name="Kuo A."/>
            <person name="Kohler A."/>
            <person name="Daghino S."/>
            <person name="Barry K."/>
            <person name="Choi C."/>
            <person name="Cichocki N."/>
            <person name="Clum A."/>
            <person name="Copeland A."/>
            <person name="Hainaut M."/>
            <person name="Haridas S."/>
            <person name="Labutti K."/>
            <person name="Lindquist E."/>
            <person name="Lipzen A."/>
            <person name="Khouja H.-R."/>
            <person name="Murat C."/>
            <person name="Ohm R."/>
            <person name="Olson A."/>
            <person name="Spatafora J."/>
            <person name="Veneault-Fourrey C."/>
            <person name="Henrissat B."/>
            <person name="Grigoriev I."/>
            <person name="Martin F."/>
            <person name="Perotto S."/>
        </authorList>
    </citation>
    <scope>NUCLEOTIDE SEQUENCE [LARGE SCALE GENOMIC DNA]</scope>
    <source>
        <strain evidence="8 9">E</strain>
    </source>
</reference>
<keyword evidence="9" id="KW-1185">Reference proteome</keyword>